<dbReference type="InterPro" id="IPR036890">
    <property type="entry name" value="HATPase_C_sf"/>
</dbReference>
<dbReference type="InterPro" id="IPR050736">
    <property type="entry name" value="Sensor_HK_Regulatory"/>
</dbReference>
<keyword evidence="11" id="KW-1185">Reference proteome</keyword>
<dbReference type="GO" id="GO:0005886">
    <property type="term" value="C:plasma membrane"/>
    <property type="evidence" value="ECO:0007669"/>
    <property type="project" value="UniProtKB-SubCell"/>
</dbReference>
<dbReference type="InterPro" id="IPR036097">
    <property type="entry name" value="HisK_dim/P_sf"/>
</dbReference>
<keyword evidence="8" id="KW-0812">Transmembrane</keyword>
<dbReference type="PROSITE" id="PS50109">
    <property type="entry name" value="HIS_KIN"/>
    <property type="match status" value="1"/>
</dbReference>
<evidence type="ECO:0000313" key="10">
    <source>
        <dbReference type="EMBL" id="GIF04013.1"/>
    </source>
</evidence>
<keyword evidence="6" id="KW-0418">Kinase</keyword>
<evidence type="ECO:0000256" key="8">
    <source>
        <dbReference type="SAM" id="Phobius"/>
    </source>
</evidence>
<keyword evidence="8" id="KW-0472">Membrane</keyword>
<comment type="caution">
    <text evidence="10">The sequence shown here is derived from an EMBL/GenBank/DDBJ whole genome shotgun (WGS) entry which is preliminary data.</text>
</comment>
<dbReference type="Gene3D" id="3.30.565.10">
    <property type="entry name" value="Histidine kinase-like ATPase, C-terminal domain"/>
    <property type="match status" value="1"/>
</dbReference>
<dbReference type="AlphaFoldDB" id="A0A919TIM0"/>
<evidence type="ECO:0000256" key="4">
    <source>
        <dbReference type="ARBA" id="ARBA00022553"/>
    </source>
</evidence>
<dbReference type="InterPro" id="IPR004358">
    <property type="entry name" value="Sig_transdc_His_kin-like_C"/>
</dbReference>
<evidence type="ECO:0000256" key="5">
    <source>
        <dbReference type="ARBA" id="ARBA00022679"/>
    </source>
</evidence>
<dbReference type="Pfam" id="PF02518">
    <property type="entry name" value="HATPase_c"/>
    <property type="match status" value="1"/>
</dbReference>
<dbReference type="RefSeq" id="WP_239102519.1">
    <property type="nucleotide sequence ID" value="NZ_BOMW01000015.1"/>
</dbReference>
<gene>
    <name evidence="10" type="ORF">Asi03nite_15510</name>
</gene>
<dbReference type="InterPro" id="IPR003661">
    <property type="entry name" value="HisK_dim/P_dom"/>
</dbReference>
<reference evidence="10" key="1">
    <citation type="submission" date="2021-01" db="EMBL/GenBank/DDBJ databases">
        <title>Whole genome shotgun sequence of Actinoplanes siamensis NBRC 109076.</title>
        <authorList>
            <person name="Komaki H."/>
            <person name="Tamura T."/>
        </authorList>
    </citation>
    <scope>NUCLEOTIDE SEQUENCE</scope>
    <source>
        <strain evidence="10">NBRC 109076</strain>
    </source>
</reference>
<evidence type="ECO:0000256" key="7">
    <source>
        <dbReference type="ARBA" id="ARBA00023012"/>
    </source>
</evidence>
<evidence type="ECO:0000256" key="3">
    <source>
        <dbReference type="ARBA" id="ARBA00012438"/>
    </source>
</evidence>
<protein>
    <recommendedName>
        <fullName evidence="3">histidine kinase</fullName>
        <ecNumber evidence="3">2.7.13.3</ecNumber>
    </recommendedName>
</protein>
<dbReference type="PANTHER" id="PTHR43711:SF1">
    <property type="entry name" value="HISTIDINE KINASE 1"/>
    <property type="match status" value="1"/>
</dbReference>
<keyword evidence="8" id="KW-1133">Transmembrane helix</keyword>
<dbReference type="PRINTS" id="PR00344">
    <property type="entry name" value="BCTRLSENSOR"/>
</dbReference>
<evidence type="ECO:0000256" key="2">
    <source>
        <dbReference type="ARBA" id="ARBA00004236"/>
    </source>
</evidence>
<evidence type="ECO:0000313" key="11">
    <source>
        <dbReference type="Proteomes" id="UP000629619"/>
    </source>
</evidence>
<name>A0A919TIM0_9ACTN</name>
<dbReference type="CDD" id="cd00082">
    <property type="entry name" value="HisKA"/>
    <property type="match status" value="1"/>
</dbReference>
<feature type="transmembrane region" description="Helical" evidence="8">
    <location>
        <begin position="94"/>
        <end position="112"/>
    </location>
</feature>
<feature type="transmembrane region" description="Helical" evidence="8">
    <location>
        <begin position="119"/>
        <end position="138"/>
    </location>
</feature>
<proteinExistence type="predicted"/>
<accession>A0A919TIM0</accession>
<organism evidence="10 11">
    <name type="scientific">Actinoplanes siamensis</name>
    <dbReference type="NCBI Taxonomy" id="1223317"/>
    <lineage>
        <taxon>Bacteria</taxon>
        <taxon>Bacillati</taxon>
        <taxon>Actinomycetota</taxon>
        <taxon>Actinomycetes</taxon>
        <taxon>Micromonosporales</taxon>
        <taxon>Micromonosporaceae</taxon>
        <taxon>Actinoplanes</taxon>
    </lineage>
</organism>
<keyword evidence="5" id="KW-0808">Transferase</keyword>
<feature type="transmembrane region" description="Helical" evidence="8">
    <location>
        <begin position="53"/>
        <end position="74"/>
    </location>
</feature>
<dbReference type="SMART" id="SM00387">
    <property type="entry name" value="HATPase_c"/>
    <property type="match status" value="1"/>
</dbReference>
<dbReference type="EC" id="2.7.13.3" evidence="3"/>
<dbReference type="CDD" id="cd00075">
    <property type="entry name" value="HATPase"/>
    <property type="match status" value="1"/>
</dbReference>
<dbReference type="EMBL" id="BOMW01000015">
    <property type="protein sequence ID" value="GIF04013.1"/>
    <property type="molecule type" value="Genomic_DNA"/>
</dbReference>
<keyword evidence="7" id="KW-0902">Two-component regulatory system</keyword>
<sequence>MLFALAALLALVGAGNDPDHAARLQVVAFCDLVIALITMVAPWRPSRPNAPALIGLAGFAVLGLSTWSFGGVAAGTGPFLVMLYAWSALHFPRWILLAYAVPATLAYLLPLIITGQSPLVLSSAAILMPVTLSVSLLIEAQARHLRDDRERLARVERWRSAMMNTLAHDVRSPLSGVQIVLDELREDATGVAADMLDVALRQAARIHRLADALLDVQRIDSSGRLTLDRREYPALELVQEALGYLRPDEPIRVEIDPSARLYVDKERFEQILINFLTNALRYGRPPVEVRIARDGDVDRVEVRDHGPGVPEELRDTLFGQFAVGGDQGVGLGLWIVRQLARAHGGEALAESRDPGVAMVATFPARQPS</sequence>
<evidence type="ECO:0000256" key="1">
    <source>
        <dbReference type="ARBA" id="ARBA00000085"/>
    </source>
</evidence>
<dbReference type="Pfam" id="PF00512">
    <property type="entry name" value="HisKA"/>
    <property type="match status" value="1"/>
</dbReference>
<dbReference type="SMART" id="SM00388">
    <property type="entry name" value="HisKA"/>
    <property type="match status" value="1"/>
</dbReference>
<dbReference type="GO" id="GO:0000155">
    <property type="term" value="F:phosphorelay sensor kinase activity"/>
    <property type="evidence" value="ECO:0007669"/>
    <property type="project" value="InterPro"/>
</dbReference>
<comment type="catalytic activity">
    <reaction evidence="1">
        <text>ATP + protein L-histidine = ADP + protein N-phospho-L-histidine.</text>
        <dbReference type="EC" id="2.7.13.3"/>
    </reaction>
</comment>
<dbReference type="InterPro" id="IPR003594">
    <property type="entry name" value="HATPase_dom"/>
</dbReference>
<dbReference type="Proteomes" id="UP000629619">
    <property type="component" value="Unassembled WGS sequence"/>
</dbReference>
<dbReference type="InterPro" id="IPR005467">
    <property type="entry name" value="His_kinase_dom"/>
</dbReference>
<feature type="domain" description="Histidine kinase" evidence="9">
    <location>
        <begin position="165"/>
        <end position="366"/>
    </location>
</feature>
<dbReference type="PANTHER" id="PTHR43711">
    <property type="entry name" value="TWO-COMPONENT HISTIDINE KINASE"/>
    <property type="match status" value="1"/>
</dbReference>
<dbReference type="SUPFAM" id="SSF47384">
    <property type="entry name" value="Homodimeric domain of signal transducing histidine kinase"/>
    <property type="match status" value="1"/>
</dbReference>
<evidence type="ECO:0000256" key="6">
    <source>
        <dbReference type="ARBA" id="ARBA00022777"/>
    </source>
</evidence>
<dbReference type="SUPFAM" id="SSF55874">
    <property type="entry name" value="ATPase domain of HSP90 chaperone/DNA topoisomerase II/histidine kinase"/>
    <property type="match status" value="1"/>
</dbReference>
<comment type="subcellular location">
    <subcellularLocation>
        <location evidence="2">Cell membrane</location>
    </subcellularLocation>
</comment>
<feature type="transmembrane region" description="Helical" evidence="8">
    <location>
        <begin position="24"/>
        <end position="41"/>
    </location>
</feature>
<evidence type="ECO:0000259" key="9">
    <source>
        <dbReference type="PROSITE" id="PS50109"/>
    </source>
</evidence>
<keyword evidence="4" id="KW-0597">Phosphoprotein</keyword>
<dbReference type="Gene3D" id="1.10.287.130">
    <property type="match status" value="1"/>
</dbReference>